<dbReference type="Pfam" id="PF00254">
    <property type="entry name" value="FKBP_C"/>
    <property type="match status" value="1"/>
</dbReference>
<dbReference type="EC" id="5.2.1.8" evidence="2 5"/>
<sequence>MAPLPELGEPDKSFHNLWDEEEDDDDDDDDEGEVERLPVPPPHSGLLKWTVLKSIDGNDEECRAFKAWSEFQQSISGFILQDDFLVFVSSRENGIPLTFILGQDDVMHGFDFAVSSMLPGEKAIFTIPSELAMTKTGSPARIPSNNVPLNKTLWFEIELINLFTITDIFDDEGILKKIVKSGVPNRSQFRWSDVDSVFVRYNACLKDGTLVSKSEGVEFSLADGTDAFLFTLRMRAEKEEKAGVVGGGDVGVASKARREGDVGRHGEDGGPRDVVAADGDVGPPRWGLRPGWPRGSCAGGGMTGFFGGIQLVRVSTPCPRLWNSLPPPLPPPSLDVHAEPCSAYSERGGTTGVESINLLYWLATYRRLFAPAKVSKEAAPRCRQWSHSTMLAAATGAD</sequence>
<proteinExistence type="predicted"/>
<reference evidence="8" key="1">
    <citation type="submission" date="2013-08" db="EMBL/GenBank/DDBJ databases">
        <title>Oryza genome evolution.</title>
        <authorList>
            <person name="Wing R.A."/>
            <person name="Panaud O."/>
            <person name="Oliveira A.C."/>
        </authorList>
    </citation>
    <scope>NUCLEOTIDE SEQUENCE</scope>
</reference>
<dbReference type="GO" id="GO:0005737">
    <property type="term" value="C:cytoplasm"/>
    <property type="evidence" value="ECO:0007669"/>
    <property type="project" value="TreeGrafter"/>
</dbReference>
<evidence type="ECO:0000256" key="2">
    <source>
        <dbReference type="ARBA" id="ARBA00013194"/>
    </source>
</evidence>
<accession>A0A0D9YAL8</accession>
<keyword evidence="3 5" id="KW-0697">Rotamase</keyword>
<dbReference type="InterPro" id="IPR050689">
    <property type="entry name" value="FKBP-type_PPIase"/>
</dbReference>
<evidence type="ECO:0000256" key="3">
    <source>
        <dbReference type="ARBA" id="ARBA00023110"/>
    </source>
</evidence>
<evidence type="ECO:0000256" key="6">
    <source>
        <dbReference type="SAM" id="MobiDB-lite"/>
    </source>
</evidence>
<feature type="domain" description="PPIase FKBP-type" evidence="7">
    <location>
        <begin position="80"/>
        <end position="163"/>
    </location>
</feature>
<dbReference type="SUPFAM" id="SSF54534">
    <property type="entry name" value="FKBP-like"/>
    <property type="match status" value="1"/>
</dbReference>
<reference evidence="8" key="3">
    <citation type="submission" date="2018-05" db="EMBL/GenBank/DDBJ databases">
        <title>OgluRS3 (Oryza glumaepatula Reference Sequence Version 3).</title>
        <authorList>
            <person name="Zhang J."/>
            <person name="Kudrna D."/>
            <person name="Lee S."/>
            <person name="Talag J."/>
            <person name="Welchert J."/>
            <person name="Wing R.A."/>
        </authorList>
    </citation>
    <scope>NUCLEOTIDE SEQUENCE [LARGE SCALE GENOMIC DNA]</scope>
</reference>
<reference evidence="8" key="2">
    <citation type="submission" date="2015-04" db="UniProtKB">
        <authorList>
            <consortium name="EnsemblPlants"/>
        </authorList>
    </citation>
    <scope>IDENTIFICATION</scope>
</reference>
<protein>
    <recommendedName>
        <fullName evidence="2 5">peptidylprolyl isomerase</fullName>
        <ecNumber evidence="2 5">5.2.1.8</ecNumber>
    </recommendedName>
</protein>
<dbReference type="AlphaFoldDB" id="A0A0D9YAL8"/>
<name>A0A0D9YAL8_9ORYZ</name>
<keyword evidence="9" id="KW-1185">Reference proteome</keyword>
<dbReference type="PANTHER" id="PTHR10516">
    <property type="entry name" value="PEPTIDYL-PROLYL CIS-TRANS ISOMERASE"/>
    <property type="match status" value="1"/>
</dbReference>
<feature type="compositionally biased region" description="Basic and acidic residues" evidence="6">
    <location>
        <begin position="9"/>
        <end position="18"/>
    </location>
</feature>
<evidence type="ECO:0000256" key="5">
    <source>
        <dbReference type="PROSITE-ProRule" id="PRU00277"/>
    </source>
</evidence>
<keyword evidence="4 5" id="KW-0413">Isomerase</keyword>
<feature type="compositionally biased region" description="Acidic residues" evidence="6">
    <location>
        <begin position="19"/>
        <end position="33"/>
    </location>
</feature>
<dbReference type="GO" id="GO:0003755">
    <property type="term" value="F:peptidyl-prolyl cis-trans isomerase activity"/>
    <property type="evidence" value="ECO:0007669"/>
    <property type="project" value="UniProtKB-KW"/>
</dbReference>
<evidence type="ECO:0000313" key="9">
    <source>
        <dbReference type="Proteomes" id="UP000026961"/>
    </source>
</evidence>
<dbReference type="InterPro" id="IPR046357">
    <property type="entry name" value="PPIase_dom_sf"/>
</dbReference>
<comment type="catalytic activity">
    <reaction evidence="1 5">
        <text>[protein]-peptidylproline (omega=180) = [protein]-peptidylproline (omega=0)</text>
        <dbReference type="Rhea" id="RHEA:16237"/>
        <dbReference type="Rhea" id="RHEA-COMP:10747"/>
        <dbReference type="Rhea" id="RHEA-COMP:10748"/>
        <dbReference type="ChEBI" id="CHEBI:83833"/>
        <dbReference type="ChEBI" id="CHEBI:83834"/>
        <dbReference type="EC" id="5.2.1.8"/>
    </reaction>
</comment>
<organism evidence="8">
    <name type="scientific">Oryza glumipatula</name>
    <dbReference type="NCBI Taxonomy" id="40148"/>
    <lineage>
        <taxon>Eukaryota</taxon>
        <taxon>Viridiplantae</taxon>
        <taxon>Streptophyta</taxon>
        <taxon>Embryophyta</taxon>
        <taxon>Tracheophyta</taxon>
        <taxon>Spermatophyta</taxon>
        <taxon>Magnoliopsida</taxon>
        <taxon>Liliopsida</taxon>
        <taxon>Poales</taxon>
        <taxon>Poaceae</taxon>
        <taxon>BOP clade</taxon>
        <taxon>Oryzoideae</taxon>
        <taxon>Oryzeae</taxon>
        <taxon>Oryzinae</taxon>
        <taxon>Oryza</taxon>
    </lineage>
</organism>
<evidence type="ECO:0000259" key="7">
    <source>
        <dbReference type="PROSITE" id="PS50059"/>
    </source>
</evidence>
<dbReference type="InterPro" id="IPR001179">
    <property type="entry name" value="PPIase_FKBP_dom"/>
</dbReference>
<dbReference type="Proteomes" id="UP000026961">
    <property type="component" value="Chromosome 1"/>
</dbReference>
<feature type="region of interest" description="Disordered" evidence="6">
    <location>
        <begin position="1"/>
        <end position="42"/>
    </location>
</feature>
<evidence type="ECO:0000313" key="8">
    <source>
        <dbReference type="EnsemblPlants" id="OGLUM01G23380.2"/>
    </source>
</evidence>
<evidence type="ECO:0000256" key="1">
    <source>
        <dbReference type="ARBA" id="ARBA00000971"/>
    </source>
</evidence>
<dbReference type="Gramene" id="OGLUM01G23380.2">
    <property type="protein sequence ID" value="OGLUM01G23380.2"/>
    <property type="gene ID" value="OGLUM01G23380"/>
</dbReference>
<dbReference type="Gene3D" id="3.10.50.40">
    <property type="match status" value="2"/>
</dbReference>
<dbReference type="PROSITE" id="PS50059">
    <property type="entry name" value="FKBP_PPIASE"/>
    <property type="match status" value="1"/>
</dbReference>
<evidence type="ECO:0000256" key="4">
    <source>
        <dbReference type="ARBA" id="ARBA00023235"/>
    </source>
</evidence>
<dbReference type="EnsemblPlants" id="OGLUM01G23380.2">
    <property type="protein sequence ID" value="OGLUM01G23380.2"/>
    <property type="gene ID" value="OGLUM01G23380"/>
</dbReference>
<dbReference type="PANTHER" id="PTHR10516:SF458">
    <property type="entry name" value="PEPTIDYLPROLYL ISOMERASE"/>
    <property type="match status" value="1"/>
</dbReference>
<feature type="compositionally biased region" description="Basic and acidic residues" evidence="6">
    <location>
        <begin position="256"/>
        <end position="271"/>
    </location>
</feature>
<dbReference type="HOGENOM" id="CLU_693322_0_0_1"/>
<feature type="region of interest" description="Disordered" evidence="6">
    <location>
        <begin position="256"/>
        <end position="280"/>
    </location>
</feature>